<evidence type="ECO:0000256" key="3">
    <source>
        <dbReference type="ARBA" id="ARBA00022679"/>
    </source>
</evidence>
<evidence type="ECO:0000256" key="2">
    <source>
        <dbReference type="ARBA" id="ARBA00022676"/>
    </source>
</evidence>
<evidence type="ECO:0000256" key="4">
    <source>
        <dbReference type="ARBA" id="ARBA00022692"/>
    </source>
</evidence>
<keyword evidence="9" id="KW-1185">Reference proteome</keyword>
<dbReference type="Pfam" id="PF13641">
    <property type="entry name" value="Glyco_tranf_2_3"/>
    <property type="match status" value="1"/>
</dbReference>
<name>A0A8J2UH19_9BACT</name>
<feature type="transmembrane region" description="Helical" evidence="7">
    <location>
        <begin position="282"/>
        <end position="300"/>
    </location>
</feature>
<dbReference type="AlphaFoldDB" id="A0A8J2UH19"/>
<gene>
    <name evidence="8" type="ORF">GCM10011511_45490</name>
</gene>
<sequence>MVAAYKEDGIILSTAANLLALDYPAELYTVYILADSFQPETLQQLRQMPVEVIEVVFDKSTKARSLNAAFTRIEREHTIALICDADNMLEKDFLRKIDGEFARGERAVQGKRVAKNLDSSFAILDACSEAIGNHIFRKGSNALGLSSSVIGSGMAFDFAEMRQIMSGIDATGGFDKILQLKVVERGHSIRYLDDGLVFDEKIGNSKAFGDQRKRWVSSQHQYLNRYFLPSIRQLLRGNVNYFNLGILHNLVPPRSFLFVLLPLLVALSFFVHPAVAWVTASGVLLVLFLLSMVMGVPSTLVNKDLWRALLNLPRAVFIMFGTLLHLKKANKTFIHTVHTKTEVSNPVLKNYDKQ</sequence>
<keyword evidence="4 7" id="KW-0812">Transmembrane</keyword>
<feature type="transmembrane region" description="Helical" evidence="7">
    <location>
        <begin position="306"/>
        <end position="326"/>
    </location>
</feature>
<keyword evidence="6 7" id="KW-0472">Membrane</keyword>
<evidence type="ECO:0000313" key="8">
    <source>
        <dbReference type="EMBL" id="GGB16567.1"/>
    </source>
</evidence>
<evidence type="ECO:0000256" key="5">
    <source>
        <dbReference type="ARBA" id="ARBA00022989"/>
    </source>
</evidence>
<dbReference type="Proteomes" id="UP000607559">
    <property type="component" value="Unassembled WGS sequence"/>
</dbReference>
<reference evidence="8" key="2">
    <citation type="submission" date="2020-09" db="EMBL/GenBank/DDBJ databases">
        <authorList>
            <person name="Sun Q."/>
            <person name="Zhou Y."/>
        </authorList>
    </citation>
    <scope>NUCLEOTIDE SEQUENCE</scope>
    <source>
        <strain evidence="8">CGMCC 1.15448</strain>
    </source>
</reference>
<protein>
    <submittedName>
        <fullName evidence="8">Glycosyl transferase</fullName>
    </submittedName>
</protein>
<dbReference type="EMBL" id="BMJC01000005">
    <property type="protein sequence ID" value="GGB16567.1"/>
    <property type="molecule type" value="Genomic_DNA"/>
</dbReference>
<feature type="transmembrane region" description="Helical" evidence="7">
    <location>
        <begin position="256"/>
        <end position="275"/>
    </location>
</feature>
<dbReference type="GO" id="GO:0016757">
    <property type="term" value="F:glycosyltransferase activity"/>
    <property type="evidence" value="ECO:0007669"/>
    <property type="project" value="UniProtKB-KW"/>
</dbReference>
<evidence type="ECO:0000256" key="6">
    <source>
        <dbReference type="ARBA" id="ARBA00023136"/>
    </source>
</evidence>
<reference evidence="8" key="1">
    <citation type="journal article" date="2014" name="Int. J. Syst. Evol. Microbiol.">
        <title>Complete genome sequence of Corynebacterium casei LMG S-19264T (=DSM 44701T), isolated from a smear-ripened cheese.</title>
        <authorList>
            <consortium name="US DOE Joint Genome Institute (JGI-PGF)"/>
            <person name="Walter F."/>
            <person name="Albersmeier A."/>
            <person name="Kalinowski J."/>
            <person name="Ruckert C."/>
        </authorList>
    </citation>
    <scope>NUCLEOTIDE SEQUENCE</scope>
    <source>
        <strain evidence="8">CGMCC 1.15448</strain>
    </source>
</reference>
<comment type="caution">
    <text evidence="8">The sequence shown here is derived from an EMBL/GenBank/DDBJ whole genome shotgun (WGS) entry which is preliminary data.</text>
</comment>
<evidence type="ECO:0000256" key="7">
    <source>
        <dbReference type="SAM" id="Phobius"/>
    </source>
</evidence>
<dbReference type="PANTHER" id="PTHR43867:SF2">
    <property type="entry name" value="CELLULOSE SYNTHASE CATALYTIC SUBUNIT A [UDP-FORMING]"/>
    <property type="match status" value="1"/>
</dbReference>
<comment type="subcellular location">
    <subcellularLocation>
        <location evidence="1">Membrane</location>
        <topology evidence="1">Multi-pass membrane protein</topology>
    </subcellularLocation>
</comment>
<organism evidence="8 9">
    <name type="scientific">Puia dinghuensis</name>
    <dbReference type="NCBI Taxonomy" id="1792502"/>
    <lineage>
        <taxon>Bacteria</taxon>
        <taxon>Pseudomonadati</taxon>
        <taxon>Bacteroidota</taxon>
        <taxon>Chitinophagia</taxon>
        <taxon>Chitinophagales</taxon>
        <taxon>Chitinophagaceae</taxon>
        <taxon>Puia</taxon>
    </lineage>
</organism>
<dbReference type="PANTHER" id="PTHR43867">
    <property type="entry name" value="CELLULOSE SYNTHASE CATALYTIC SUBUNIT A [UDP-FORMING]"/>
    <property type="match status" value="1"/>
</dbReference>
<evidence type="ECO:0000313" key="9">
    <source>
        <dbReference type="Proteomes" id="UP000607559"/>
    </source>
</evidence>
<dbReference type="InterPro" id="IPR029044">
    <property type="entry name" value="Nucleotide-diphossugar_trans"/>
</dbReference>
<keyword evidence="2" id="KW-0328">Glycosyltransferase</keyword>
<dbReference type="InterPro" id="IPR050321">
    <property type="entry name" value="Glycosyltr_2/OpgH_subfam"/>
</dbReference>
<evidence type="ECO:0000256" key="1">
    <source>
        <dbReference type="ARBA" id="ARBA00004141"/>
    </source>
</evidence>
<keyword evidence="3 8" id="KW-0808">Transferase</keyword>
<dbReference type="GO" id="GO:0016020">
    <property type="term" value="C:membrane"/>
    <property type="evidence" value="ECO:0007669"/>
    <property type="project" value="UniProtKB-SubCell"/>
</dbReference>
<keyword evidence="5 7" id="KW-1133">Transmembrane helix</keyword>
<dbReference type="CDD" id="cd06423">
    <property type="entry name" value="CESA_like"/>
    <property type="match status" value="1"/>
</dbReference>
<dbReference type="SUPFAM" id="SSF53448">
    <property type="entry name" value="Nucleotide-diphospho-sugar transferases"/>
    <property type="match status" value="1"/>
</dbReference>
<accession>A0A8J2UH19</accession>
<dbReference type="Gene3D" id="3.90.550.10">
    <property type="entry name" value="Spore Coat Polysaccharide Biosynthesis Protein SpsA, Chain A"/>
    <property type="match status" value="1"/>
</dbReference>
<proteinExistence type="predicted"/>